<evidence type="ECO:0000256" key="3">
    <source>
        <dbReference type="ARBA" id="ARBA00022857"/>
    </source>
</evidence>
<dbReference type="UniPathway" id="UPA00053">
    <property type="reaction ID" value="UER00087"/>
</dbReference>
<accession>A0A0P7IVU5</accession>
<dbReference type="Gene3D" id="3.40.50.10860">
    <property type="entry name" value="Leucine Dehydrogenase, chain A, domain 1"/>
    <property type="match status" value="1"/>
</dbReference>
<dbReference type="InterPro" id="IPR046346">
    <property type="entry name" value="Aminoacid_DH-like_N_sf"/>
</dbReference>
<reference evidence="9 10" key="1">
    <citation type="submission" date="2015-09" db="EMBL/GenBank/DDBJ databases">
        <title>Draft genome sequence of Aliiroseovarius crassostreae CV919-312TSm, the causative agent of Roseovarius Oyster Disease (formerly Juvenile Oyster Disease).</title>
        <authorList>
            <person name="Kessner L."/>
            <person name="Spinard E."/>
            <person name="Nelson D."/>
        </authorList>
    </citation>
    <scope>NUCLEOTIDE SEQUENCE [LARGE SCALE GENOMIC DNA]</scope>
    <source>
        <strain evidence="9 10">CV919-312</strain>
    </source>
</reference>
<evidence type="ECO:0000256" key="2">
    <source>
        <dbReference type="ARBA" id="ARBA00012962"/>
    </source>
</evidence>
<feature type="domain" description="Shikimate dehydrogenase substrate binding N-terminal" evidence="8">
    <location>
        <begin position="11"/>
        <end position="94"/>
    </location>
</feature>
<dbReference type="RefSeq" id="WP_055190983.1">
    <property type="nucleotide sequence ID" value="NZ_FPBS01000012.1"/>
</dbReference>
<dbReference type="AlphaFoldDB" id="A0A0P7IVU5"/>
<dbReference type="CDD" id="cd01065">
    <property type="entry name" value="NAD_bind_Shikimate_DH"/>
    <property type="match status" value="1"/>
</dbReference>
<feature type="domain" description="Quinate/shikimate 5-dehydrogenase/glutamyl-tRNA reductase" evidence="7">
    <location>
        <begin position="123"/>
        <end position="173"/>
    </location>
</feature>
<dbReference type="Pfam" id="PF08501">
    <property type="entry name" value="Shikimate_dh_N"/>
    <property type="match status" value="1"/>
</dbReference>
<evidence type="ECO:0000313" key="9">
    <source>
        <dbReference type="EMBL" id="KPN62805.1"/>
    </source>
</evidence>
<dbReference type="Proteomes" id="UP000050471">
    <property type="component" value="Unassembled WGS sequence"/>
</dbReference>
<dbReference type="GO" id="GO:0005829">
    <property type="term" value="C:cytosol"/>
    <property type="evidence" value="ECO:0007669"/>
    <property type="project" value="TreeGrafter"/>
</dbReference>
<comment type="caution">
    <text evidence="9">The sequence shown here is derived from an EMBL/GenBank/DDBJ whole genome shotgun (WGS) entry which is preliminary data.</text>
</comment>
<dbReference type="EMBL" id="LKBA01000009">
    <property type="protein sequence ID" value="KPN62805.1"/>
    <property type="molecule type" value="Genomic_DNA"/>
</dbReference>
<dbReference type="SUPFAM" id="SSF51735">
    <property type="entry name" value="NAD(P)-binding Rossmann-fold domains"/>
    <property type="match status" value="1"/>
</dbReference>
<evidence type="ECO:0000256" key="5">
    <source>
        <dbReference type="ARBA" id="ARBA00023141"/>
    </source>
</evidence>
<evidence type="ECO:0000313" key="10">
    <source>
        <dbReference type="Proteomes" id="UP000050471"/>
    </source>
</evidence>
<evidence type="ECO:0000259" key="8">
    <source>
        <dbReference type="Pfam" id="PF08501"/>
    </source>
</evidence>
<dbReference type="Pfam" id="PF01488">
    <property type="entry name" value="Shikimate_DH"/>
    <property type="match status" value="1"/>
</dbReference>
<keyword evidence="4" id="KW-0560">Oxidoreductase</keyword>
<evidence type="ECO:0000256" key="4">
    <source>
        <dbReference type="ARBA" id="ARBA00023002"/>
    </source>
</evidence>
<organism evidence="9 10">
    <name type="scientific">Aliiroseovarius crassostreae</name>
    <dbReference type="NCBI Taxonomy" id="154981"/>
    <lineage>
        <taxon>Bacteria</taxon>
        <taxon>Pseudomonadati</taxon>
        <taxon>Pseudomonadota</taxon>
        <taxon>Alphaproteobacteria</taxon>
        <taxon>Rhodobacterales</taxon>
        <taxon>Paracoccaceae</taxon>
        <taxon>Aliiroseovarius</taxon>
    </lineage>
</organism>
<dbReference type="STRING" id="154981.AKJ29_01285"/>
<dbReference type="SUPFAM" id="SSF53223">
    <property type="entry name" value="Aminoacid dehydrogenase-like, N-terminal domain"/>
    <property type="match status" value="1"/>
</dbReference>
<keyword evidence="5" id="KW-0057">Aromatic amino acid biosynthesis</keyword>
<comment type="pathway">
    <text evidence="1">Metabolic intermediate biosynthesis; chorismate biosynthesis; chorismate from D-erythrose 4-phosphate and phosphoenolpyruvate: step 4/7.</text>
</comment>
<comment type="catalytic activity">
    <reaction evidence="6">
        <text>shikimate + NADP(+) = 3-dehydroshikimate + NADPH + H(+)</text>
        <dbReference type="Rhea" id="RHEA:17737"/>
        <dbReference type="ChEBI" id="CHEBI:15378"/>
        <dbReference type="ChEBI" id="CHEBI:16630"/>
        <dbReference type="ChEBI" id="CHEBI:36208"/>
        <dbReference type="ChEBI" id="CHEBI:57783"/>
        <dbReference type="ChEBI" id="CHEBI:58349"/>
        <dbReference type="EC" id="1.1.1.25"/>
    </reaction>
</comment>
<dbReference type="GO" id="GO:0004764">
    <property type="term" value="F:shikimate 3-dehydrogenase (NADP+) activity"/>
    <property type="evidence" value="ECO:0007669"/>
    <property type="project" value="UniProtKB-EC"/>
</dbReference>
<keyword evidence="10" id="KW-1185">Reference proteome</keyword>
<dbReference type="InterPro" id="IPR013708">
    <property type="entry name" value="Shikimate_DH-bd_N"/>
</dbReference>
<keyword evidence="3" id="KW-0521">NADP</keyword>
<protein>
    <recommendedName>
        <fullName evidence="2">shikimate dehydrogenase (NADP(+))</fullName>
        <ecNumber evidence="2">1.1.1.25</ecNumber>
    </recommendedName>
</protein>
<dbReference type="Gene3D" id="3.40.50.720">
    <property type="entry name" value="NAD(P)-binding Rossmann-like Domain"/>
    <property type="match status" value="1"/>
</dbReference>
<dbReference type="EC" id="1.1.1.25" evidence="2"/>
<keyword evidence="5" id="KW-0028">Amino-acid biosynthesis</keyword>
<dbReference type="PANTHER" id="PTHR21089">
    <property type="entry name" value="SHIKIMATE DEHYDROGENASE"/>
    <property type="match status" value="1"/>
</dbReference>
<dbReference type="InterPro" id="IPR036291">
    <property type="entry name" value="NAD(P)-bd_dom_sf"/>
</dbReference>
<dbReference type="InterPro" id="IPR006151">
    <property type="entry name" value="Shikm_DH/Glu-tRNA_Rdtase"/>
</dbReference>
<dbReference type="PANTHER" id="PTHR21089:SF1">
    <property type="entry name" value="BIFUNCTIONAL 3-DEHYDROQUINATE DEHYDRATASE_SHIKIMATE DEHYDROGENASE, CHLOROPLASTIC"/>
    <property type="match status" value="1"/>
</dbReference>
<proteinExistence type="predicted"/>
<dbReference type="OrthoDB" id="7873617at2"/>
<evidence type="ECO:0000256" key="6">
    <source>
        <dbReference type="ARBA" id="ARBA00049442"/>
    </source>
</evidence>
<dbReference type="GO" id="GO:0050661">
    <property type="term" value="F:NADP binding"/>
    <property type="evidence" value="ECO:0007669"/>
    <property type="project" value="TreeGrafter"/>
</dbReference>
<dbReference type="InterPro" id="IPR022893">
    <property type="entry name" value="Shikimate_DH_fam"/>
</dbReference>
<dbReference type="GO" id="GO:0019632">
    <property type="term" value="P:shikimate metabolic process"/>
    <property type="evidence" value="ECO:0007669"/>
    <property type="project" value="TreeGrafter"/>
</dbReference>
<evidence type="ECO:0000256" key="1">
    <source>
        <dbReference type="ARBA" id="ARBA00004871"/>
    </source>
</evidence>
<dbReference type="GO" id="GO:0009073">
    <property type="term" value="P:aromatic amino acid family biosynthetic process"/>
    <property type="evidence" value="ECO:0007669"/>
    <property type="project" value="UniProtKB-KW"/>
</dbReference>
<dbReference type="GO" id="GO:0009423">
    <property type="term" value="P:chorismate biosynthetic process"/>
    <property type="evidence" value="ECO:0007669"/>
    <property type="project" value="UniProtKB-UniPathway"/>
</dbReference>
<gene>
    <name evidence="9" type="ORF">AKJ29_01285</name>
</gene>
<sequence length="267" mass="27705">MITGHTKTLAILADPVAHLRTPQALNARFEAEGVDAVLVPLEVPPEALGAVIKGLAGVRNFPGAVVTVPHKTAVPALCDALSDRAAAAQSVNVIRRRADGSLYGDTLDGEGFARGLEQAGIPVQGKRIFLAGAGGAASAIAFALAERGIAALSVANRSLDKAEALVARLAAHFPDVAFTTTTDPAGHDIAVNATSLGLNPDDALPFDPENLSPGTLVAEVIMQPEITPLLQAAETRGLPIHPGNHMLEGQLSEILHFLTREDAKEEK</sequence>
<name>A0A0P7IVU5_9RHOB</name>
<evidence type="ECO:0000259" key="7">
    <source>
        <dbReference type="Pfam" id="PF01488"/>
    </source>
</evidence>